<evidence type="ECO:0000313" key="4">
    <source>
        <dbReference type="EMBL" id="KAF8900244.1"/>
    </source>
</evidence>
<comment type="caution">
    <text evidence="4">The sequence shown here is derived from an EMBL/GenBank/DDBJ whole genome shotgun (WGS) entry which is preliminary data.</text>
</comment>
<comment type="similarity">
    <text evidence="2">Belongs to the NAD(P)-dependent epimerase/dehydratase family. Dihydroflavonol-4-reductase subfamily.</text>
</comment>
<gene>
    <name evidence="4" type="ORF">CPB84DRAFT_1747506</name>
</gene>
<evidence type="ECO:0000256" key="2">
    <source>
        <dbReference type="ARBA" id="ARBA00023445"/>
    </source>
</evidence>
<sequence>MCWAEWVYCPRRRALTGEGEHLKKLFNSFGDKLELCVVEDLLKDGAFDKHTYSTIGNTDYQTKDYIKPAVHGTVGILESARKFGDKVKHIVIMSSISAIHHSEIRHGPVTFDETTWNNEAIQAVQEKGKEIPPLTLYSASKALAEKAAWDFYEKHKSEIQWDVTTVHPSLEPLQESPKAPSDLNISMLIIWNVIATEMPDEQLKNSLNLVHAQDVANAHVLALRKEKAGGERIILSSTPVTCQQIRNIAHSLRPELYTSGILPRGKPDLDATIQFIFNGEKAEKILGLKYASPEKVISDCLAYFEGRGWLEKINA</sequence>
<keyword evidence="1" id="KW-0560">Oxidoreductase</keyword>
<dbReference type="PANTHER" id="PTHR10366:SF564">
    <property type="entry name" value="STEROL-4-ALPHA-CARBOXYLATE 3-DEHYDROGENASE, DECARBOXYLATING"/>
    <property type="match status" value="1"/>
</dbReference>
<dbReference type="InterPro" id="IPR050425">
    <property type="entry name" value="NAD(P)_dehydrat-like"/>
</dbReference>
<evidence type="ECO:0000313" key="5">
    <source>
        <dbReference type="Proteomes" id="UP000724874"/>
    </source>
</evidence>
<evidence type="ECO:0000256" key="1">
    <source>
        <dbReference type="ARBA" id="ARBA00023002"/>
    </source>
</evidence>
<dbReference type="InterPro" id="IPR036291">
    <property type="entry name" value="NAD(P)-bd_dom_sf"/>
</dbReference>
<dbReference type="SUPFAM" id="SSF51735">
    <property type="entry name" value="NAD(P)-binding Rossmann-fold domains"/>
    <property type="match status" value="1"/>
</dbReference>
<feature type="domain" description="NAD-dependent epimerase/dehydratase" evidence="3">
    <location>
        <begin position="52"/>
        <end position="230"/>
    </location>
</feature>
<organism evidence="4 5">
    <name type="scientific">Gymnopilus junonius</name>
    <name type="common">Spectacular rustgill mushroom</name>
    <name type="synonym">Gymnopilus spectabilis subsp. junonius</name>
    <dbReference type="NCBI Taxonomy" id="109634"/>
    <lineage>
        <taxon>Eukaryota</taxon>
        <taxon>Fungi</taxon>
        <taxon>Dikarya</taxon>
        <taxon>Basidiomycota</taxon>
        <taxon>Agaricomycotina</taxon>
        <taxon>Agaricomycetes</taxon>
        <taxon>Agaricomycetidae</taxon>
        <taxon>Agaricales</taxon>
        <taxon>Agaricineae</taxon>
        <taxon>Hymenogastraceae</taxon>
        <taxon>Gymnopilus</taxon>
    </lineage>
</organism>
<name>A0A9P5TLY1_GYMJU</name>
<dbReference type="PANTHER" id="PTHR10366">
    <property type="entry name" value="NAD DEPENDENT EPIMERASE/DEHYDRATASE"/>
    <property type="match status" value="1"/>
</dbReference>
<reference evidence="4" key="1">
    <citation type="submission" date="2020-11" db="EMBL/GenBank/DDBJ databases">
        <authorList>
            <consortium name="DOE Joint Genome Institute"/>
            <person name="Ahrendt S."/>
            <person name="Riley R."/>
            <person name="Andreopoulos W."/>
            <person name="LaButti K."/>
            <person name="Pangilinan J."/>
            <person name="Ruiz-duenas F.J."/>
            <person name="Barrasa J.M."/>
            <person name="Sanchez-Garcia M."/>
            <person name="Camarero S."/>
            <person name="Miyauchi S."/>
            <person name="Serrano A."/>
            <person name="Linde D."/>
            <person name="Babiker R."/>
            <person name="Drula E."/>
            <person name="Ayuso-Fernandez I."/>
            <person name="Pacheco R."/>
            <person name="Padilla G."/>
            <person name="Ferreira P."/>
            <person name="Barriuso J."/>
            <person name="Kellner H."/>
            <person name="Castanera R."/>
            <person name="Alfaro M."/>
            <person name="Ramirez L."/>
            <person name="Pisabarro A.G."/>
            <person name="Kuo A."/>
            <person name="Tritt A."/>
            <person name="Lipzen A."/>
            <person name="He G."/>
            <person name="Yan M."/>
            <person name="Ng V."/>
            <person name="Cullen D."/>
            <person name="Martin F."/>
            <person name="Rosso M.-N."/>
            <person name="Henrissat B."/>
            <person name="Hibbett D."/>
            <person name="Martinez A.T."/>
            <person name="Grigoriev I.V."/>
        </authorList>
    </citation>
    <scope>NUCLEOTIDE SEQUENCE</scope>
    <source>
        <strain evidence="4">AH 44721</strain>
    </source>
</reference>
<dbReference type="OrthoDB" id="2735536at2759"/>
<dbReference type="Pfam" id="PF01370">
    <property type="entry name" value="Epimerase"/>
    <property type="match status" value="1"/>
</dbReference>
<dbReference type="GO" id="GO:0016616">
    <property type="term" value="F:oxidoreductase activity, acting on the CH-OH group of donors, NAD or NADP as acceptor"/>
    <property type="evidence" value="ECO:0007669"/>
    <property type="project" value="TreeGrafter"/>
</dbReference>
<dbReference type="Gene3D" id="3.40.50.720">
    <property type="entry name" value="NAD(P)-binding Rossmann-like Domain"/>
    <property type="match status" value="1"/>
</dbReference>
<evidence type="ECO:0000259" key="3">
    <source>
        <dbReference type="Pfam" id="PF01370"/>
    </source>
</evidence>
<protein>
    <recommendedName>
        <fullName evidence="3">NAD-dependent epimerase/dehydratase domain-containing protein</fullName>
    </recommendedName>
</protein>
<accession>A0A9P5TLY1</accession>
<dbReference type="AlphaFoldDB" id="A0A9P5TLY1"/>
<proteinExistence type="inferred from homology"/>
<dbReference type="Proteomes" id="UP000724874">
    <property type="component" value="Unassembled WGS sequence"/>
</dbReference>
<keyword evidence="5" id="KW-1185">Reference proteome</keyword>
<dbReference type="EMBL" id="JADNYJ010000048">
    <property type="protein sequence ID" value="KAF8900244.1"/>
    <property type="molecule type" value="Genomic_DNA"/>
</dbReference>
<dbReference type="InterPro" id="IPR001509">
    <property type="entry name" value="Epimerase_deHydtase"/>
</dbReference>